<keyword evidence="2" id="KW-1185">Reference proteome</keyword>
<proteinExistence type="predicted"/>
<dbReference type="PANTHER" id="PTHR42935:SF1">
    <property type="entry name" value="SLR0930 PROTEIN"/>
    <property type="match status" value="1"/>
</dbReference>
<gene>
    <name evidence="1" type="ORF">C7H19_18610</name>
</gene>
<evidence type="ECO:0000313" key="2">
    <source>
        <dbReference type="Proteomes" id="UP000239001"/>
    </source>
</evidence>
<dbReference type="Proteomes" id="UP000239001">
    <property type="component" value="Unassembled WGS sequence"/>
</dbReference>
<dbReference type="InterPro" id="IPR008533">
    <property type="entry name" value="DUF815"/>
</dbReference>
<dbReference type="CDD" id="cd00009">
    <property type="entry name" value="AAA"/>
    <property type="match status" value="1"/>
</dbReference>
<evidence type="ECO:0000313" key="1">
    <source>
        <dbReference type="EMBL" id="PSF34578.1"/>
    </source>
</evidence>
<dbReference type="SUPFAM" id="SSF52540">
    <property type="entry name" value="P-loop containing nucleoside triphosphate hydrolases"/>
    <property type="match status" value="1"/>
</dbReference>
<dbReference type="PANTHER" id="PTHR42935">
    <property type="entry name" value="SLR0930 PROTEIN"/>
    <property type="match status" value="1"/>
</dbReference>
<comment type="caution">
    <text evidence="1">The sequence shown here is derived from an EMBL/GenBank/DDBJ whole genome shotgun (WGS) entry which is preliminary data.</text>
</comment>
<reference evidence="1 2" key="2">
    <citation type="submission" date="2018-03" db="EMBL/GenBank/DDBJ databases">
        <authorList>
            <person name="Keele B.F."/>
        </authorList>
    </citation>
    <scope>NUCLEOTIDE SEQUENCE [LARGE SCALE GENOMIC DNA]</scope>
    <source>
        <strain evidence="1 2">CCALA 016</strain>
    </source>
</reference>
<organism evidence="1 2">
    <name type="scientific">Aphanothece hegewaldii CCALA 016</name>
    <dbReference type="NCBI Taxonomy" id="2107694"/>
    <lineage>
        <taxon>Bacteria</taxon>
        <taxon>Bacillati</taxon>
        <taxon>Cyanobacteriota</taxon>
        <taxon>Cyanophyceae</taxon>
        <taxon>Oscillatoriophycideae</taxon>
        <taxon>Chroococcales</taxon>
        <taxon>Aphanothecaceae</taxon>
        <taxon>Aphanothece</taxon>
    </lineage>
</organism>
<name>A0A2T1LTX6_9CHRO</name>
<dbReference type="Pfam" id="PF05673">
    <property type="entry name" value="DUF815"/>
    <property type="match status" value="1"/>
</dbReference>
<reference evidence="1 2" key="1">
    <citation type="submission" date="2018-03" db="EMBL/GenBank/DDBJ databases">
        <title>The ancient ancestry and fast evolution of plastids.</title>
        <authorList>
            <person name="Moore K.R."/>
            <person name="Magnabosco C."/>
            <person name="Momper L."/>
            <person name="Gold D.A."/>
            <person name="Bosak T."/>
            <person name="Fournier G.P."/>
        </authorList>
    </citation>
    <scope>NUCLEOTIDE SEQUENCE [LARGE SCALE GENOMIC DNA]</scope>
    <source>
        <strain evidence="1 2">CCALA 016</strain>
    </source>
</reference>
<dbReference type="AlphaFoldDB" id="A0A2T1LTX6"/>
<dbReference type="Gene3D" id="3.40.50.300">
    <property type="entry name" value="P-loop containing nucleotide triphosphate hydrolases"/>
    <property type="match status" value="1"/>
</dbReference>
<dbReference type="OrthoDB" id="9812140at2"/>
<protein>
    <submittedName>
        <fullName evidence="1">AAA+ family ATPase</fullName>
    </submittedName>
</protein>
<dbReference type="RefSeq" id="WP_106458423.1">
    <property type="nucleotide sequence ID" value="NZ_PXOH01000025.1"/>
</dbReference>
<accession>A0A2T1LTX6</accession>
<dbReference type="EMBL" id="PXOH01000025">
    <property type="protein sequence ID" value="PSF34578.1"/>
    <property type="molecule type" value="Genomic_DNA"/>
</dbReference>
<sequence length="416" mass="48127">MSEHHQIYIKANSLLLYQSVFNHQVGKAFLNLLHQLSLTETGLNYKINCLQAYGIWFKTLANFNQSWQDYLIEQILLDDNPFSQQVQRKALSDLPSSLLTATRHDLKILQEISNWNPQNTFNSLPSWQIAHTFLNFFHQSQNWTEELETLAKHYRQYGTGIFAQYKALQWKEALLGIKNFDPIQIDEIVGYELPKETLIKNTECLLAGLPALHVLLYGSRGNGKSSLVKALLNQYSEQGLRLIEVPKEFFQDLPLILEKVREQPQKFIIFVDDLSFEEDDETFKALKVVLEGSAIAKAKNVVVYATSNRRHLIKEYFSDRPRPSEADEVHSWDTQQEKLSFSDRFGLTLTFESANQETYLKIVHHLAKIANLGLPTDELDFKAKQWATRHNGRSGRTARQFIDYLQGELNFTNKQT</sequence>
<dbReference type="InterPro" id="IPR027417">
    <property type="entry name" value="P-loop_NTPase"/>
</dbReference>